<proteinExistence type="predicted"/>
<dbReference type="AlphaFoldDB" id="A0AAU7CKT2"/>
<dbReference type="PANTHER" id="PTHR30212:SF2">
    <property type="entry name" value="PROTEIN YIIM"/>
    <property type="match status" value="1"/>
</dbReference>
<dbReference type="InterPro" id="IPR011037">
    <property type="entry name" value="Pyrv_Knase-like_insert_dom_sf"/>
</dbReference>
<evidence type="ECO:0000313" key="2">
    <source>
        <dbReference type="EMBL" id="XBH05251.1"/>
    </source>
</evidence>
<evidence type="ECO:0000259" key="1">
    <source>
        <dbReference type="PROSITE" id="PS51340"/>
    </source>
</evidence>
<dbReference type="RefSeq" id="WP_406698058.1">
    <property type="nucleotide sequence ID" value="NZ_CP155447.1"/>
</dbReference>
<sequence>MKVVSLSVGLPREVEWEGNTVLTSIFKHPVDRRLRVSQLNFEGDEQSDLTVHGGVDKAVYAYPAEHYHEWRRELPDLDFPWSAFGENLTVEGLLEPDVRIGDRFRIGTAEFVVTQPRMPCFKLGIRFGRMDMLKRMLKSGRTGFYFAVTAEGEVGPGDTIEPIARSEQDLTVTDVVNLYTVDAKNQALLRRATQSSRLPDNWKEYFRKRLWEPDA</sequence>
<accession>A0AAU7CKT2</accession>
<reference evidence="2" key="1">
    <citation type="submission" date="2024-05" db="EMBL/GenBank/DDBJ databases">
        <title>Planctomycetes of the genus Singulisphaera possess chitinolytic capabilities.</title>
        <authorList>
            <person name="Ivanova A."/>
        </authorList>
    </citation>
    <scope>NUCLEOTIDE SEQUENCE</scope>
    <source>
        <strain evidence="2">Ch08T</strain>
    </source>
</reference>
<dbReference type="Pfam" id="PF03473">
    <property type="entry name" value="MOSC"/>
    <property type="match status" value="1"/>
</dbReference>
<dbReference type="GO" id="GO:0003824">
    <property type="term" value="F:catalytic activity"/>
    <property type="evidence" value="ECO:0007669"/>
    <property type="project" value="InterPro"/>
</dbReference>
<dbReference type="InterPro" id="IPR005302">
    <property type="entry name" value="MoCF_Sase_C"/>
</dbReference>
<dbReference type="SUPFAM" id="SSF50800">
    <property type="entry name" value="PK beta-barrel domain-like"/>
    <property type="match status" value="1"/>
</dbReference>
<dbReference type="GO" id="GO:0030170">
    <property type="term" value="F:pyridoxal phosphate binding"/>
    <property type="evidence" value="ECO:0007669"/>
    <property type="project" value="InterPro"/>
</dbReference>
<dbReference type="EMBL" id="CP155447">
    <property type="protein sequence ID" value="XBH05251.1"/>
    <property type="molecule type" value="Genomic_DNA"/>
</dbReference>
<feature type="domain" description="MOSC" evidence="1">
    <location>
        <begin position="28"/>
        <end position="163"/>
    </location>
</feature>
<dbReference type="Pfam" id="PF03475">
    <property type="entry name" value="YiiM_3-alpha"/>
    <property type="match status" value="1"/>
</dbReference>
<dbReference type="PANTHER" id="PTHR30212">
    <property type="entry name" value="PROTEIN YIIM"/>
    <property type="match status" value="1"/>
</dbReference>
<dbReference type="PROSITE" id="PS51340">
    <property type="entry name" value="MOSC"/>
    <property type="match status" value="1"/>
</dbReference>
<dbReference type="Gene3D" id="2.40.33.20">
    <property type="entry name" value="PK beta-barrel domain-like"/>
    <property type="match status" value="1"/>
</dbReference>
<name>A0AAU7CKT2_9BACT</name>
<protein>
    <submittedName>
        <fullName evidence="2">MOSC domain-containing protein</fullName>
    </submittedName>
</protein>
<organism evidence="2">
    <name type="scientific">Singulisphaera sp. Ch08</name>
    <dbReference type="NCBI Taxonomy" id="3120278"/>
    <lineage>
        <taxon>Bacteria</taxon>
        <taxon>Pseudomonadati</taxon>
        <taxon>Planctomycetota</taxon>
        <taxon>Planctomycetia</taxon>
        <taxon>Isosphaerales</taxon>
        <taxon>Isosphaeraceae</taxon>
        <taxon>Singulisphaera</taxon>
    </lineage>
</organism>
<dbReference type="GO" id="GO:0030151">
    <property type="term" value="F:molybdenum ion binding"/>
    <property type="evidence" value="ECO:0007669"/>
    <property type="project" value="InterPro"/>
</dbReference>
<dbReference type="InterPro" id="IPR052353">
    <property type="entry name" value="Benzoxazolinone_Detox_Enz"/>
</dbReference>
<dbReference type="InterPro" id="IPR005163">
    <property type="entry name" value="Tri_helical_YiiM-like"/>
</dbReference>
<gene>
    <name evidence="2" type="ORF">V5E97_04315</name>
</gene>